<accession>A0ABN6S5D1</accession>
<name>A0ABN6S5D1_9BACT</name>
<gene>
    <name evidence="1" type="ORF">SYK_27900</name>
</gene>
<evidence type="ECO:0000313" key="2">
    <source>
        <dbReference type="Proteomes" id="UP001317742"/>
    </source>
</evidence>
<protein>
    <submittedName>
        <fullName evidence="1">Uncharacterized protein</fullName>
    </submittedName>
</protein>
<reference evidence="1 2" key="1">
    <citation type="submission" date="2022-08" db="EMBL/GenBank/DDBJ databases">
        <title>Genome Sequence of the sulphate-reducing bacterium, Pseudodesulfovibrio sp. SYK.</title>
        <authorList>
            <person name="Kondo R."/>
            <person name="Kataoka T."/>
        </authorList>
    </citation>
    <scope>NUCLEOTIDE SEQUENCE [LARGE SCALE GENOMIC DNA]</scope>
    <source>
        <strain evidence="1 2">SYK</strain>
    </source>
</reference>
<dbReference type="RefSeq" id="WP_281760929.1">
    <property type="nucleotide sequence ID" value="NZ_AP026709.1"/>
</dbReference>
<evidence type="ECO:0000313" key="1">
    <source>
        <dbReference type="EMBL" id="BDQ38430.1"/>
    </source>
</evidence>
<dbReference type="Proteomes" id="UP001317742">
    <property type="component" value="Chromosome"/>
</dbReference>
<proteinExistence type="predicted"/>
<organism evidence="1 2">
    <name type="scientific">Pseudodesulfovibrio nedwellii</name>
    <dbReference type="NCBI Taxonomy" id="2973072"/>
    <lineage>
        <taxon>Bacteria</taxon>
        <taxon>Pseudomonadati</taxon>
        <taxon>Thermodesulfobacteriota</taxon>
        <taxon>Desulfovibrionia</taxon>
        <taxon>Desulfovibrionales</taxon>
        <taxon>Desulfovibrionaceae</taxon>
    </lineage>
</organism>
<sequence length="166" mass="18829">MAKDFREYLVEVSRHETFGRVFKEVAVGSKVLISFQASNVHGCYPEETLDDVYAYTHWEVSLRSTKPAIDVPKAGAWEFLKHNYWAKPFDKPDFQRAIAADNVPAKHCQRILEDVIEYALLKGQLESEDDIRLIEQDEEVKKYTKNASVGCSGCGGGQKTIEKKAD</sequence>
<keyword evidence="2" id="KW-1185">Reference proteome</keyword>
<dbReference type="EMBL" id="AP026709">
    <property type="protein sequence ID" value="BDQ38430.1"/>
    <property type="molecule type" value="Genomic_DNA"/>
</dbReference>